<feature type="transmembrane region" description="Helical" evidence="1">
    <location>
        <begin position="118"/>
        <end position="140"/>
    </location>
</feature>
<evidence type="ECO:0000313" key="3">
    <source>
        <dbReference type="Proteomes" id="UP001271723"/>
    </source>
</evidence>
<protein>
    <recommendedName>
        <fullName evidence="4">Integral membrane protein</fullName>
    </recommendedName>
</protein>
<dbReference type="Proteomes" id="UP001271723">
    <property type="component" value="Unassembled WGS sequence"/>
</dbReference>
<name>A0ABU4KW73_9ACTN</name>
<keyword evidence="1" id="KW-0472">Membrane</keyword>
<dbReference type="EMBL" id="JARAVY010000001">
    <property type="protein sequence ID" value="MDX2907606.1"/>
    <property type="molecule type" value="Genomic_DNA"/>
</dbReference>
<keyword evidence="1" id="KW-0812">Transmembrane</keyword>
<gene>
    <name evidence="2" type="ORF">PV517_02695</name>
</gene>
<accession>A0ABU4KW73</accession>
<keyword evidence="1" id="KW-1133">Transmembrane helix</keyword>
<feature type="transmembrane region" description="Helical" evidence="1">
    <location>
        <begin position="33"/>
        <end position="54"/>
    </location>
</feature>
<keyword evidence="3" id="KW-1185">Reference proteome</keyword>
<evidence type="ECO:0008006" key="4">
    <source>
        <dbReference type="Google" id="ProtNLM"/>
    </source>
</evidence>
<organism evidence="2 3">
    <name type="scientific">Streptomyces griseiscabiei</name>
    <dbReference type="NCBI Taxonomy" id="2993540"/>
    <lineage>
        <taxon>Bacteria</taxon>
        <taxon>Bacillati</taxon>
        <taxon>Actinomycetota</taxon>
        <taxon>Actinomycetes</taxon>
        <taxon>Kitasatosporales</taxon>
        <taxon>Streptomycetaceae</taxon>
        <taxon>Streptomyces</taxon>
    </lineage>
</organism>
<dbReference type="RefSeq" id="WP_267299251.1">
    <property type="nucleotide sequence ID" value="NZ_JAGJBZ010000001.1"/>
</dbReference>
<sequence length="146" mass="14763">MADEQGGEDGGNGSARRRSWAAAVSSEPVASTVLLELAGLALYGAVALVGWFFGWLPDPHLAALTSSMAAVGPAAELYRAGRPPRRFAVAAALATLVTVSLLGAAATHRALPTVADGGIALLVGYLVALPAGMTVLARYLDVPDAP</sequence>
<reference evidence="2 3" key="1">
    <citation type="journal article" date="2023" name="Microb. Genom.">
        <title>Mesoterricola silvestris gen. nov., sp. nov., Mesoterricola sediminis sp. nov., Geothrix oryzae sp. nov., Geothrix edaphica sp. nov., Geothrix rubra sp. nov., and Geothrix limicola sp. nov., six novel members of Acidobacteriota isolated from soils.</title>
        <authorList>
            <person name="Weisberg A.J."/>
            <person name="Pearce E."/>
            <person name="Kramer C.G."/>
            <person name="Chang J.H."/>
            <person name="Clarke C.R."/>
        </authorList>
    </citation>
    <scope>NUCLEOTIDE SEQUENCE [LARGE SCALE GENOMIC DNA]</scope>
    <source>
        <strain evidence="2 3">NRRL_B-2795</strain>
    </source>
</reference>
<evidence type="ECO:0000256" key="1">
    <source>
        <dbReference type="SAM" id="Phobius"/>
    </source>
</evidence>
<comment type="caution">
    <text evidence="2">The sequence shown here is derived from an EMBL/GenBank/DDBJ whole genome shotgun (WGS) entry which is preliminary data.</text>
</comment>
<feature type="transmembrane region" description="Helical" evidence="1">
    <location>
        <begin position="87"/>
        <end position="106"/>
    </location>
</feature>
<evidence type="ECO:0000313" key="2">
    <source>
        <dbReference type="EMBL" id="MDX2907606.1"/>
    </source>
</evidence>
<proteinExistence type="predicted"/>